<accession>A0A1Q9CUV9</accession>
<feature type="transmembrane region" description="Helical" evidence="6">
    <location>
        <begin position="722"/>
        <end position="744"/>
    </location>
</feature>
<feature type="transmembrane region" description="Helical" evidence="6">
    <location>
        <begin position="557"/>
        <end position="581"/>
    </location>
</feature>
<dbReference type="Proteomes" id="UP000186817">
    <property type="component" value="Unassembled WGS sequence"/>
</dbReference>
<name>A0A1Q9CUV9_SYMMI</name>
<dbReference type="GO" id="GO:0050982">
    <property type="term" value="P:detection of mechanical stimulus"/>
    <property type="evidence" value="ECO:0007669"/>
    <property type="project" value="TreeGrafter"/>
</dbReference>
<evidence type="ECO:0000313" key="9">
    <source>
        <dbReference type="Proteomes" id="UP000186817"/>
    </source>
</evidence>
<keyword evidence="2 6" id="KW-0812">Transmembrane</keyword>
<feature type="transmembrane region" description="Helical" evidence="6">
    <location>
        <begin position="778"/>
        <end position="807"/>
    </location>
</feature>
<keyword evidence="9" id="KW-1185">Reference proteome</keyword>
<evidence type="ECO:0000256" key="3">
    <source>
        <dbReference type="ARBA" id="ARBA00022989"/>
    </source>
</evidence>
<evidence type="ECO:0000256" key="1">
    <source>
        <dbReference type="ARBA" id="ARBA00004141"/>
    </source>
</evidence>
<evidence type="ECO:0000256" key="6">
    <source>
        <dbReference type="SAM" id="Phobius"/>
    </source>
</evidence>
<dbReference type="InterPro" id="IPR013122">
    <property type="entry name" value="PKD1_2_channel"/>
</dbReference>
<evidence type="ECO:0000256" key="4">
    <source>
        <dbReference type="ARBA" id="ARBA00023136"/>
    </source>
</evidence>
<keyword evidence="3 6" id="KW-1133">Transmembrane helix</keyword>
<sequence>MNRSEVQKFAPLCADARMSKNPGRVSSSVCPSHLPVLARSKELLHVDDVASTLTIFNDRCRDQAPEASQPGARYLLFSLCIPAVLRQHLHEGPVLLPLLGFLFSPLASDISSQAVWECKLFDVVVNRLSGAEWDPAMNRNLPDSDSDNVFGTGKKGIFETKVNDASKELANERRRAMQTICSDIFFQNHVAIGDDPKKVPWGNVTAFDEEVVNKATAGSGLHPAARSNRATPPASVTSIFFQTAVTVRQETQRGMGKITRALHLDPEPPEDDPQPLQGNPWLLDLEAWGRLHLAEARRSGLLESGSREGPASSRQPIQWNATQREEEREKVEEDDQYYGPGQGSTSMGKHSAEAMLKEVMPNVTGCLAALRCTTGPGDSLERYKLNKVQCGKEAVPAPGMGRLRARTDEKLTVETQPLFDHPGPLLWPLRSSRDFVLKLAAIGVISASAATAIKSTELLAEINHDDHADGNQSLSAKEFLDFAESHLSELQFPVRGYLNLECRFHRRLGTKAQLSGMDNAARGRCGTRMHIRMIFNQLETGAGWYKADLRITVKSQVGAASTTMIVMMFITLTLCLLLTLFDTTLTLVLLPLIERLIGICFVSSEESDALVRREKLCDRCVLAWLQANKGIGQEWIINSLRGVYVEHGLSILTYLHECTDLSGIEYAGELVFQLLFEEEGTYHALVVGLVFVRVLESFNLTYRLRPVSRCNGPRIFLAKFKLINFVIAYVVLVAGFALLMTLYFGELYQQYSTLDRSFHTLLVYSFGMTERATYGSHLYAALFVFSVFMVTIILNMFTTIVIDAFAAEGDPEKFSRMYQEEVKGLTHSLLRFFGKGHVVARSLRKTHRASASGSFPGDQDPGQPSQALAENEAKESMDMRYWVKKFYKDASQWNDAIGPLQQQQQMAVSAVSSGSAPAPELPPLPR</sequence>
<evidence type="ECO:0000256" key="2">
    <source>
        <dbReference type="ARBA" id="ARBA00022692"/>
    </source>
</evidence>
<evidence type="ECO:0000256" key="5">
    <source>
        <dbReference type="SAM" id="MobiDB-lite"/>
    </source>
</evidence>
<dbReference type="Pfam" id="PF08016">
    <property type="entry name" value="PKD_channel"/>
    <property type="match status" value="1"/>
</dbReference>
<dbReference type="InterPro" id="IPR051223">
    <property type="entry name" value="Polycystin"/>
</dbReference>
<dbReference type="OrthoDB" id="438129at2759"/>
<comment type="subcellular location">
    <subcellularLocation>
        <location evidence="1">Membrane</location>
        <topology evidence="1">Multi-pass membrane protein</topology>
    </subcellularLocation>
</comment>
<proteinExistence type="predicted"/>
<feature type="compositionally biased region" description="Low complexity" evidence="5">
    <location>
        <begin position="904"/>
        <end position="918"/>
    </location>
</feature>
<dbReference type="PANTHER" id="PTHR10877">
    <property type="entry name" value="POLYCYSTIN FAMILY MEMBER"/>
    <property type="match status" value="1"/>
</dbReference>
<feature type="domain" description="Polycystin cation channel PKD1/PKD2" evidence="7">
    <location>
        <begin position="683"/>
        <end position="806"/>
    </location>
</feature>
<reference evidence="8 9" key="1">
    <citation type="submission" date="2016-02" db="EMBL/GenBank/DDBJ databases">
        <title>Genome analysis of coral dinoflagellate symbionts highlights evolutionary adaptations to a symbiotic lifestyle.</title>
        <authorList>
            <person name="Aranda M."/>
            <person name="Li Y."/>
            <person name="Liew Y.J."/>
            <person name="Baumgarten S."/>
            <person name="Simakov O."/>
            <person name="Wilson M."/>
            <person name="Piel J."/>
            <person name="Ashoor H."/>
            <person name="Bougouffa S."/>
            <person name="Bajic V.B."/>
            <person name="Ryu T."/>
            <person name="Ravasi T."/>
            <person name="Bayer T."/>
            <person name="Micklem G."/>
            <person name="Kim H."/>
            <person name="Bhak J."/>
            <person name="Lajeunesse T.C."/>
            <person name="Voolstra C.R."/>
        </authorList>
    </citation>
    <scope>NUCLEOTIDE SEQUENCE [LARGE SCALE GENOMIC DNA]</scope>
    <source>
        <strain evidence="8 9">CCMP2467</strain>
    </source>
</reference>
<feature type="region of interest" description="Disordered" evidence="5">
    <location>
        <begin position="849"/>
        <end position="873"/>
    </location>
</feature>
<dbReference type="GO" id="GO:0016020">
    <property type="term" value="C:membrane"/>
    <property type="evidence" value="ECO:0007669"/>
    <property type="project" value="UniProtKB-SubCell"/>
</dbReference>
<dbReference type="EMBL" id="LSRX01000904">
    <property type="protein sequence ID" value="OLP86685.1"/>
    <property type="molecule type" value="Genomic_DNA"/>
</dbReference>
<feature type="region of interest" description="Disordered" evidence="5">
    <location>
        <begin position="904"/>
        <end position="926"/>
    </location>
</feature>
<evidence type="ECO:0000313" key="8">
    <source>
        <dbReference type="EMBL" id="OLP86685.1"/>
    </source>
</evidence>
<keyword evidence="4 6" id="KW-0472">Membrane</keyword>
<feature type="compositionally biased region" description="Polar residues" evidence="5">
    <location>
        <begin position="312"/>
        <end position="322"/>
    </location>
</feature>
<dbReference type="PANTHER" id="PTHR10877:SF194">
    <property type="entry name" value="LOCATION OF VULVA DEFECTIVE 1"/>
    <property type="match status" value="1"/>
</dbReference>
<organism evidence="8 9">
    <name type="scientific">Symbiodinium microadriaticum</name>
    <name type="common">Dinoflagellate</name>
    <name type="synonym">Zooxanthella microadriatica</name>
    <dbReference type="NCBI Taxonomy" id="2951"/>
    <lineage>
        <taxon>Eukaryota</taxon>
        <taxon>Sar</taxon>
        <taxon>Alveolata</taxon>
        <taxon>Dinophyceae</taxon>
        <taxon>Suessiales</taxon>
        <taxon>Symbiodiniaceae</taxon>
        <taxon>Symbiodinium</taxon>
    </lineage>
</organism>
<protein>
    <recommendedName>
        <fullName evidence="7">Polycystin cation channel PKD1/PKD2 domain-containing protein</fullName>
    </recommendedName>
</protein>
<dbReference type="AlphaFoldDB" id="A0A1Q9CUV9"/>
<comment type="caution">
    <text evidence="8">The sequence shown here is derived from an EMBL/GenBank/DDBJ whole genome shotgun (WGS) entry which is preliminary data.</text>
</comment>
<feature type="region of interest" description="Disordered" evidence="5">
    <location>
        <begin position="301"/>
        <end position="351"/>
    </location>
</feature>
<gene>
    <name evidence="8" type="ORF">AK812_SmicGene32198</name>
</gene>
<dbReference type="GO" id="GO:0005262">
    <property type="term" value="F:calcium channel activity"/>
    <property type="evidence" value="ECO:0007669"/>
    <property type="project" value="TreeGrafter"/>
</dbReference>
<evidence type="ECO:0000259" key="7">
    <source>
        <dbReference type="Pfam" id="PF08016"/>
    </source>
</evidence>